<evidence type="ECO:0000313" key="16">
    <source>
        <dbReference type="Proteomes" id="UP000886998"/>
    </source>
</evidence>
<comment type="caution">
    <text evidence="15">The sequence shown here is derived from an EMBL/GenBank/DDBJ whole genome shotgun (WGS) entry which is preliminary data.</text>
</comment>
<organism evidence="15 16">
    <name type="scientific">Trichonephila inaurata madagascariensis</name>
    <dbReference type="NCBI Taxonomy" id="2747483"/>
    <lineage>
        <taxon>Eukaryota</taxon>
        <taxon>Metazoa</taxon>
        <taxon>Ecdysozoa</taxon>
        <taxon>Arthropoda</taxon>
        <taxon>Chelicerata</taxon>
        <taxon>Arachnida</taxon>
        <taxon>Araneae</taxon>
        <taxon>Araneomorphae</taxon>
        <taxon>Entelegynae</taxon>
        <taxon>Araneoidea</taxon>
        <taxon>Nephilidae</taxon>
        <taxon>Trichonephila</taxon>
        <taxon>Trichonephila inaurata</taxon>
    </lineage>
</organism>
<evidence type="ECO:0000256" key="7">
    <source>
        <dbReference type="ARBA" id="ARBA00022801"/>
    </source>
</evidence>
<keyword evidence="5" id="KW-0540">Nuclease</keyword>
<keyword evidence="9" id="KW-1133">Transmembrane helix</keyword>
<evidence type="ECO:0000313" key="15">
    <source>
        <dbReference type="EMBL" id="GFY67998.1"/>
    </source>
</evidence>
<comment type="cofactor">
    <cofactor evidence="2">
        <name>Mg(2+)</name>
        <dbReference type="ChEBI" id="CHEBI:18420"/>
    </cofactor>
</comment>
<dbReference type="GO" id="GO:0031966">
    <property type="term" value="C:mitochondrial membrane"/>
    <property type="evidence" value="ECO:0007669"/>
    <property type="project" value="UniProtKB-SubCell"/>
</dbReference>
<keyword evidence="11" id="KW-0472">Membrane</keyword>
<accession>A0A8X7CG87</accession>
<dbReference type="Proteomes" id="UP000886998">
    <property type="component" value="Unassembled WGS sequence"/>
</dbReference>
<evidence type="ECO:0000256" key="8">
    <source>
        <dbReference type="ARBA" id="ARBA00022839"/>
    </source>
</evidence>
<dbReference type="SUPFAM" id="SSF53098">
    <property type="entry name" value="Ribonuclease H-like"/>
    <property type="match status" value="1"/>
</dbReference>
<evidence type="ECO:0000256" key="9">
    <source>
        <dbReference type="ARBA" id="ARBA00022989"/>
    </source>
</evidence>
<dbReference type="OrthoDB" id="1920326at2759"/>
<evidence type="ECO:0000256" key="1">
    <source>
        <dbReference type="ARBA" id="ARBA00001936"/>
    </source>
</evidence>
<keyword evidence="7" id="KW-0378">Hydrolase</keyword>
<keyword evidence="10" id="KW-0496">Mitochondrion</keyword>
<dbReference type="GO" id="GO:0003676">
    <property type="term" value="F:nucleic acid binding"/>
    <property type="evidence" value="ECO:0007669"/>
    <property type="project" value="InterPro"/>
</dbReference>
<dbReference type="AlphaFoldDB" id="A0A8X7CG87"/>
<comment type="cofactor">
    <cofactor evidence="1">
        <name>Mn(2+)</name>
        <dbReference type="ChEBI" id="CHEBI:29035"/>
    </cofactor>
</comment>
<dbReference type="GO" id="GO:0000175">
    <property type="term" value="F:3'-5'-RNA exonuclease activity"/>
    <property type="evidence" value="ECO:0007669"/>
    <property type="project" value="UniProtKB-ARBA"/>
</dbReference>
<evidence type="ECO:0000259" key="14">
    <source>
        <dbReference type="SMART" id="SM00474"/>
    </source>
</evidence>
<dbReference type="InterPro" id="IPR051132">
    <property type="entry name" value="3-5_Exonuclease_domain"/>
</dbReference>
<proteinExistence type="inferred from homology"/>
<sequence>MYALKKYPISTIAAVSALGIIAYKFGFSRRLCKENGKYIVIETTDEWNLHETEIITLFKRCQILGIDCEWVTVENKRKPVSLLQLATDSGFCVLVRLSYFPVWLIPPVLIDILSNETLLKVGVGVAEDANKLFNDYGLEVRGFVDLRYLAKDLKELQGKNMSLKSLGVELLGIDLNKSKEVRCSNWNAPHLSEEQVKYAANDAIIAAKIFNVIQRKKNKGCLGINEEFLGEIENCIDIPFKQSFVNNKGPPTLSALKKSSRIQYGMPRQKPMYGNCQLVAPDGELLCILNKGKAEWYLKKGIGDKVSEEPLTVRLKFEPSGRPKLDDVFYTKEKLNQCVVCGNIENFHRKFVVPSDYRKYFPDLMKKNVSHDIILLCDLCHKKSNILDKELRQKLAELCDAPLSYQIYGKYKYNCEITKVRSAARTLLKSGDKLPENRYEELKKIISEHYSTSYITDDILKQACLLEISTSNNTFIPHGLKVNQYFCKNGGLIQLEKIWRQHFLDSMQPQFLSPMWSVDHNHKKLALKVMNHDKEIDFDVSILGLTPELMEEVEDFES</sequence>
<evidence type="ECO:0000256" key="2">
    <source>
        <dbReference type="ARBA" id="ARBA00001946"/>
    </source>
</evidence>
<dbReference type="GO" id="GO:0006310">
    <property type="term" value="P:DNA recombination"/>
    <property type="evidence" value="ECO:0007669"/>
    <property type="project" value="UniProtKB-ARBA"/>
</dbReference>
<protein>
    <recommendedName>
        <fullName evidence="13">Exonuclease 3'-5' domain-containing protein 2</fullName>
    </recommendedName>
</protein>
<dbReference type="FunFam" id="3.30.420.10:FF:000041">
    <property type="entry name" value="Exonuclease 3'-5' domain containing 2"/>
    <property type="match status" value="1"/>
</dbReference>
<evidence type="ECO:0000256" key="5">
    <source>
        <dbReference type="ARBA" id="ARBA00022722"/>
    </source>
</evidence>
<gene>
    <name evidence="15" type="primary">Exd2</name>
    <name evidence="15" type="ORF">TNIN_44621</name>
</gene>
<dbReference type="InterPro" id="IPR012337">
    <property type="entry name" value="RNaseH-like_sf"/>
</dbReference>
<comment type="similarity">
    <text evidence="12">Belongs to the EXD2 family.</text>
</comment>
<evidence type="ECO:0000256" key="6">
    <source>
        <dbReference type="ARBA" id="ARBA00022723"/>
    </source>
</evidence>
<dbReference type="Pfam" id="PF01612">
    <property type="entry name" value="DNA_pol_A_exo1"/>
    <property type="match status" value="1"/>
</dbReference>
<evidence type="ECO:0000256" key="11">
    <source>
        <dbReference type="ARBA" id="ARBA00023136"/>
    </source>
</evidence>
<dbReference type="EMBL" id="BMAV01016835">
    <property type="protein sequence ID" value="GFY67998.1"/>
    <property type="molecule type" value="Genomic_DNA"/>
</dbReference>
<evidence type="ECO:0000256" key="12">
    <source>
        <dbReference type="ARBA" id="ARBA00061005"/>
    </source>
</evidence>
<keyword evidence="4" id="KW-0812">Transmembrane</keyword>
<name>A0A8X7CG87_9ARAC</name>
<comment type="subcellular location">
    <subcellularLocation>
        <location evidence="3">Mitochondrion membrane</location>
    </subcellularLocation>
</comment>
<evidence type="ECO:0000256" key="3">
    <source>
        <dbReference type="ARBA" id="ARBA00004325"/>
    </source>
</evidence>
<dbReference type="GO" id="GO:0005634">
    <property type="term" value="C:nucleus"/>
    <property type="evidence" value="ECO:0007669"/>
    <property type="project" value="TreeGrafter"/>
</dbReference>
<evidence type="ECO:0000256" key="13">
    <source>
        <dbReference type="ARBA" id="ARBA00069878"/>
    </source>
</evidence>
<dbReference type="CDD" id="cd06141">
    <property type="entry name" value="WRN_exo"/>
    <property type="match status" value="1"/>
</dbReference>
<evidence type="ECO:0000256" key="4">
    <source>
        <dbReference type="ARBA" id="ARBA00022692"/>
    </source>
</evidence>
<dbReference type="InterPro" id="IPR036397">
    <property type="entry name" value="RNaseH_sf"/>
</dbReference>
<dbReference type="GO" id="GO:0046872">
    <property type="term" value="F:metal ion binding"/>
    <property type="evidence" value="ECO:0007669"/>
    <property type="project" value="UniProtKB-KW"/>
</dbReference>
<evidence type="ECO:0000256" key="10">
    <source>
        <dbReference type="ARBA" id="ARBA00023128"/>
    </source>
</evidence>
<keyword evidence="16" id="KW-1185">Reference proteome</keyword>
<dbReference type="PANTHER" id="PTHR13620">
    <property type="entry name" value="3-5 EXONUCLEASE"/>
    <property type="match status" value="1"/>
</dbReference>
<keyword evidence="8 15" id="KW-0269">Exonuclease</keyword>
<reference evidence="15" key="1">
    <citation type="submission" date="2020-08" db="EMBL/GenBank/DDBJ databases">
        <title>Multicomponent nature underlies the extraordinary mechanical properties of spider dragline silk.</title>
        <authorList>
            <person name="Kono N."/>
            <person name="Nakamura H."/>
            <person name="Mori M."/>
            <person name="Yoshida Y."/>
            <person name="Ohtoshi R."/>
            <person name="Malay A.D."/>
            <person name="Moran D.A.P."/>
            <person name="Tomita M."/>
            <person name="Numata K."/>
            <person name="Arakawa K."/>
        </authorList>
    </citation>
    <scope>NUCLEOTIDE SEQUENCE</scope>
</reference>
<dbReference type="InterPro" id="IPR002562">
    <property type="entry name" value="3'-5'_exonuclease_dom"/>
</dbReference>
<feature type="domain" description="3'-5' exonuclease" evidence="14">
    <location>
        <begin position="45"/>
        <end position="218"/>
    </location>
</feature>
<dbReference type="Gene3D" id="3.30.420.10">
    <property type="entry name" value="Ribonuclease H-like superfamily/Ribonuclease H"/>
    <property type="match status" value="1"/>
</dbReference>
<keyword evidence="6" id="KW-0479">Metal-binding</keyword>
<dbReference type="SMART" id="SM00474">
    <property type="entry name" value="35EXOc"/>
    <property type="match status" value="1"/>
</dbReference>
<dbReference type="PANTHER" id="PTHR13620:SF104">
    <property type="entry name" value="EXONUCLEASE 3'-5' DOMAIN-CONTAINING PROTEIN 2"/>
    <property type="match status" value="1"/>
</dbReference>